<keyword evidence="3" id="KW-1185">Reference proteome</keyword>
<protein>
    <recommendedName>
        <fullName evidence="4">DUF4377 domain-containing protein</fullName>
    </recommendedName>
</protein>
<evidence type="ECO:0000313" key="3">
    <source>
        <dbReference type="Proteomes" id="UP000318815"/>
    </source>
</evidence>
<reference evidence="2 3" key="1">
    <citation type="submission" date="2019-08" db="EMBL/GenBank/DDBJ databases">
        <title>Whole genome sequencing of chitin degrading bacteria Chitinophaga pinensis YS16.</title>
        <authorList>
            <person name="Singh R.P."/>
            <person name="Manchanda G."/>
            <person name="Maurya I.K."/>
            <person name="Joshi N.K."/>
            <person name="Srivastava A.K."/>
        </authorList>
    </citation>
    <scope>NUCLEOTIDE SEQUENCE [LARGE SCALE GENOMIC DNA]</scope>
    <source>
        <strain evidence="2 3">YS-16</strain>
    </source>
</reference>
<proteinExistence type="predicted"/>
<sequence length="137" mass="15557">MKSLLLLPMLLLGCVFTFSSCTKEEITQEVVIPNKTIQFEVKPDAWKYDNTTKTYYAQIPIAELDDYANQNSGILVYISDDQQLWEAIPDVINGSTYIYTYETGNLYLEIQNVDGTTRNPPTRSVYTKVVIVESDPA</sequence>
<dbReference type="RefSeq" id="WP_146305519.1">
    <property type="nucleotide sequence ID" value="NZ_VOHS01000010.1"/>
</dbReference>
<evidence type="ECO:0000313" key="2">
    <source>
        <dbReference type="EMBL" id="TWW00259.1"/>
    </source>
</evidence>
<feature type="chain" id="PRO_5022937953" description="DUF4377 domain-containing protein" evidence="1">
    <location>
        <begin position="20"/>
        <end position="137"/>
    </location>
</feature>
<gene>
    <name evidence="2" type="ORF">FEF09_13050</name>
</gene>
<organism evidence="2 3">
    <name type="scientific">Chitinophaga pinensis</name>
    <dbReference type="NCBI Taxonomy" id="79329"/>
    <lineage>
        <taxon>Bacteria</taxon>
        <taxon>Pseudomonadati</taxon>
        <taxon>Bacteroidota</taxon>
        <taxon>Chitinophagia</taxon>
        <taxon>Chitinophagales</taxon>
        <taxon>Chitinophagaceae</taxon>
        <taxon>Chitinophaga</taxon>
    </lineage>
</organism>
<dbReference type="Proteomes" id="UP000318815">
    <property type="component" value="Unassembled WGS sequence"/>
</dbReference>
<evidence type="ECO:0008006" key="4">
    <source>
        <dbReference type="Google" id="ProtNLM"/>
    </source>
</evidence>
<dbReference type="PROSITE" id="PS51257">
    <property type="entry name" value="PROKAR_LIPOPROTEIN"/>
    <property type="match status" value="1"/>
</dbReference>
<accession>A0A5C6LX45</accession>
<name>A0A5C6LX45_9BACT</name>
<keyword evidence="1" id="KW-0732">Signal</keyword>
<dbReference type="AlphaFoldDB" id="A0A5C6LX45"/>
<evidence type="ECO:0000256" key="1">
    <source>
        <dbReference type="SAM" id="SignalP"/>
    </source>
</evidence>
<feature type="signal peptide" evidence="1">
    <location>
        <begin position="1"/>
        <end position="19"/>
    </location>
</feature>
<dbReference type="EMBL" id="VOHS01000010">
    <property type="protein sequence ID" value="TWW00259.1"/>
    <property type="molecule type" value="Genomic_DNA"/>
</dbReference>
<dbReference type="OrthoDB" id="672896at2"/>
<comment type="caution">
    <text evidence="2">The sequence shown here is derived from an EMBL/GenBank/DDBJ whole genome shotgun (WGS) entry which is preliminary data.</text>
</comment>